<dbReference type="GO" id="GO:0055085">
    <property type="term" value="P:transmembrane transport"/>
    <property type="evidence" value="ECO:0007669"/>
    <property type="project" value="InterPro"/>
</dbReference>
<evidence type="ECO:0000256" key="5">
    <source>
        <dbReference type="SAM" id="Phobius"/>
    </source>
</evidence>
<dbReference type="Gene3D" id="3.30.750.24">
    <property type="entry name" value="STAS domain"/>
    <property type="match status" value="1"/>
</dbReference>
<evidence type="ECO:0000256" key="2">
    <source>
        <dbReference type="ARBA" id="ARBA00022692"/>
    </source>
</evidence>
<feature type="transmembrane region" description="Helical" evidence="5">
    <location>
        <begin position="23"/>
        <end position="43"/>
    </location>
</feature>
<gene>
    <name evidence="7" type="ORF">GGR36_004018</name>
</gene>
<feature type="transmembrane region" description="Helical" evidence="5">
    <location>
        <begin position="98"/>
        <end position="116"/>
    </location>
</feature>
<name>A0A840BSL0_9RHOO</name>
<feature type="transmembrane region" description="Helical" evidence="5">
    <location>
        <begin position="219"/>
        <end position="240"/>
    </location>
</feature>
<evidence type="ECO:0000256" key="1">
    <source>
        <dbReference type="ARBA" id="ARBA00004141"/>
    </source>
</evidence>
<keyword evidence="8" id="KW-1185">Reference proteome</keyword>
<dbReference type="RefSeq" id="WP_183637629.1">
    <property type="nucleotide sequence ID" value="NZ_BAABLE010000008.1"/>
</dbReference>
<evidence type="ECO:0000256" key="3">
    <source>
        <dbReference type="ARBA" id="ARBA00022989"/>
    </source>
</evidence>
<keyword evidence="2 5" id="KW-0812">Transmembrane</keyword>
<dbReference type="InterPro" id="IPR002645">
    <property type="entry name" value="STAS_dom"/>
</dbReference>
<dbReference type="InterPro" id="IPR011547">
    <property type="entry name" value="SLC26A/SulP_dom"/>
</dbReference>
<organism evidence="7 8">
    <name type="scientific">Niveibacterium umoris</name>
    <dbReference type="NCBI Taxonomy" id="1193620"/>
    <lineage>
        <taxon>Bacteria</taxon>
        <taxon>Pseudomonadati</taxon>
        <taxon>Pseudomonadota</taxon>
        <taxon>Betaproteobacteria</taxon>
        <taxon>Rhodocyclales</taxon>
        <taxon>Rhodocyclaceae</taxon>
        <taxon>Niveibacterium</taxon>
    </lineage>
</organism>
<dbReference type="CDD" id="cd07042">
    <property type="entry name" value="STAS_SulP_like_sulfate_transporter"/>
    <property type="match status" value="1"/>
</dbReference>
<proteinExistence type="predicted"/>
<dbReference type="Proteomes" id="UP000561045">
    <property type="component" value="Unassembled WGS sequence"/>
</dbReference>
<dbReference type="PANTHER" id="PTHR11814">
    <property type="entry name" value="SULFATE TRANSPORTER"/>
    <property type="match status" value="1"/>
</dbReference>
<dbReference type="InterPro" id="IPR001902">
    <property type="entry name" value="SLC26A/SulP_fam"/>
</dbReference>
<dbReference type="Pfam" id="PF00916">
    <property type="entry name" value="Sulfate_transp"/>
    <property type="match status" value="1"/>
</dbReference>
<feature type="transmembrane region" description="Helical" evidence="5">
    <location>
        <begin position="123"/>
        <end position="146"/>
    </location>
</feature>
<accession>A0A840BSL0</accession>
<dbReference type="AlphaFoldDB" id="A0A840BSL0"/>
<sequence>MEPSFKLLGWLRDYQRADFSEDLIASFTLVLFLVPQGLAYALLAGLSPQAGLYASIVPVVGYALVGSSAALSVGPAALPSLMTTAALAGLAQVPPADYPVLAAALALFSGLVRVALGALRFGFIANYLSASVVGGFVTGSALLILLTQLPNLLGIDSHAANAGAMIERIWNARRDIGWAAPALSAATLIALFACRAWLATGLRRIGVPARPADLLGKAAPLFVIVIAALAANAAALPVKVVGPLPPGLPPLALPLPDTGLLVRLLPSIAAIALIGFIDSYSIAQVLAMKRRETVSPDRELIALGLANVASGVTGGFPVSASFGRSAANELAGARTQLAGLLAAVWMLVILLVAVGLFAHLPLAALSATIVVAVVQLIDLSVLRLAWRYERGDAWIFIATAVTVLVAGVVDAVVLGVALSLALFVWRTSAPHLAELGRVPGTEHYRNRLRYAVEMQPGVLAVRVDESLYFANIRFVSDAIVGLLRSRPDTRCVLLVLSAVNAVDVSALQGLRDLNRGLADQGIALHLAEVKGPVMDRIKQSGFLAELSGAVHLSTHAAMRALEGEGVVDFVI</sequence>
<dbReference type="EMBL" id="JACIET010000003">
    <property type="protein sequence ID" value="MBB4014662.1"/>
    <property type="molecule type" value="Genomic_DNA"/>
</dbReference>
<feature type="transmembrane region" description="Helical" evidence="5">
    <location>
        <begin position="337"/>
        <end position="358"/>
    </location>
</feature>
<comment type="subcellular location">
    <subcellularLocation>
        <location evidence="1">Membrane</location>
        <topology evidence="1">Multi-pass membrane protein</topology>
    </subcellularLocation>
</comment>
<feature type="transmembrane region" description="Helical" evidence="5">
    <location>
        <begin position="50"/>
        <end position="78"/>
    </location>
</feature>
<feature type="transmembrane region" description="Helical" evidence="5">
    <location>
        <begin position="393"/>
        <end position="425"/>
    </location>
</feature>
<dbReference type="InterPro" id="IPR036513">
    <property type="entry name" value="STAS_dom_sf"/>
</dbReference>
<reference evidence="7 8" key="1">
    <citation type="submission" date="2020-08" db="EMBL/GenBank/DDBJ databases">
        <title>Genomic Encyclopedia of Type Strains, Phase IV (KMG-IV): sequencing the most valuable type-strain genomes for metagenomic binning, comparative biology and taxonomic classification.</title>
        <authorList>
            <person name="Goeker M."/>
        </authorList>
    </citation>
    <scope>NUCLEOTIDE SEQUENCE [LARGE SCALE GENOMIC DNA]</scope>
    <source>
        <strain evidence="7 8">DSM 106739</strain>
    </source>
</reference>
<dbReference type="SUPFAM" id="SSF52091">
    <property type="entry name" value="SpoIIaa-like"/>
    <property type="match status" value="1"/>
</dbReference>
<evidence type="ECO:0000256" key="4">
    <source>
        <dbReference type="ARBA" id="ARBA00023136"/>
    </source>
</evidence>
<dbReference type="NCBIfam" id="TIGR00815">
    <property type="entry name" value="sulP"/>
    <property type="match status" value="1"/>
</dbReference>
<dbReference type="Pfam" id="PF01740">
    <property type="entry name" value="STAS"/>
    <property type="match status" value="1"/>
</dbReference>
<evidence type="ECO:0000259" key="6">
    <source>
        <dbReference type="PROSITE" id="PS50801"/>
    </source>
</evidence>
<feature type="domain" description="STAS" evidence="6">
    <location>
        <begin position="448"/>
        <end position="561"/>
    </location>
</feature>
<evidence type="ECO:0000313" key="8">
    <source>
        <dbReference type="Proteomes" id="UP000561045"/>
    </source>
</evidence>
<feature type="transmembrane region" description="Helical" evidence="5">
    <location>
        <begin position="364"/>
        <end position="386"/>
    </location>
</feature>
<keyword evidence="4 5" id="KW-0472">Membrane</keyword>
<keyword evidence="3 5" id="KW-1133">Transmembrane helix</keyword>
<comment type="caution">
    <text evidence="7">The sequence shown here is derived from an EMBL/GenBank/DDBJ whole genome shotgun (WGS) entry which is preliminary data.</text>
</comment>
<evidence type="ECO:0000313" key="7">
    <source>
        <dbReference type="EMBL" id="MBB4014662.1"/>
    </source>
</evidence>
<feature type="transmembrane region" description="Helical" evidence="5">
    <location>
        <begin position="178"/>
        <end position="198"/>
    </location>
</feature>
<feature type="transmembrane region" description="Helical" evidence="5">
    <location>
        <begin position="260"/>
        <end position="283"/>
    </location>
</feature>
<dbReference type="PROSITE" id="PS50801">
    <property type="entry name" value="STAS"/>
    <property type="match status" value="1"/>
</dbReference>
<dbReference type="GO" id="GO:0016020">
    <property type="term" value="C:membrane"/>
    <property type="evidence" value="ECO:0007669"/>
    <property type="project" value="UniProtKB-SubCell"/>
</dbReference>
<protein>
    <submittedName>
        <fullName evidence="7">SulP family sulfate permease</fullName>
    </submittedName>
</protein>